<evidence type="ECO:0000313" key="2">
    <source>
        <dbReference type="EMBL" id="KZE49935.1"/>
    </source>
</evidence>
<proteinExistence type="predicted"/>
<dbReference type="Pfam" id="PF07537">
    <property type="entry name" value="CamS"/>
    <property type="match status" value="1"/>
</dbReference>
<gene>
    <name evidence="2" type="ORF">AV649_02575</name>
</gene>
<dbReference type="CDD" id="cd13441">
    <property type="entry name" value="CamS_repeat_1"/>
    <property type="match status" value="1"/>
</dbReference>
<protein>
    <submittedName>
        <fullName evidence="2">Uncharacterized protein</fullName>
    </submittedName>
</protein>
<sequence>MKKWMIASLSLLIFASGCANKPSEVVSDETLEAQSKAAGKAREYLTYKIDQEKKSVNRGLITQTVNNRSDMDEIETGLMSQSIKHFSPDKVNYQEGQYLTNINDWIKRKSSSNKTGLNPELKVEDGMGWEEQVQLEKDNPAYLAYIHEQNYVDSKGNIQGISLGLAMNSVDYIRVQDSQKLMHFDEKQIGSKEMAAYGKKAAETIVKRIRKNSKLKDVPIMISLYKLQPTNSVVPGNYFTTAFIDGNDNSIKKWNDLDEKYYYFPSDKGEEKNRDLAKNLLNLEDEVSKYFSHQDIKLVGKALYSGDSINKLVIEVNTGMVKETELIGFSQVFGPEIVDYFPNIPVYVYVKTPKGVKATIVKEVDQEPFVDIQ</sequence>
<dbReference type="RefSeq" id="WP_048003936.1">
    <property type="nucleotide sequence ID" value="NZ_CP047095.1"/>
</dbReference>
<dbReference type="EMBL" id="LQQY01000012">
    <property type="protein sequence ID" value="KZE49935.1"/>
    <property type="molecule type" value="Genomic_DNA"/>
</dbReference>
<dbReference type="OrthoDB" id="9795361at2"/>
<dbReference type="PATRIC" id="fig|189381.10.peg.4435"/>
<keyword evidence="1" id="KW-0732">Signal</keyword>
<reference evidence="3" key="1">
    <citation type="submission" date="2016-01" db="EMBL/GenBank/DDBJ databases">
        <title>Whole genome sequencing of Bhargavaea cecembensis T14.</title>
        <authorList>
            <person name="Hong K.W."/>
        </authorList>
    </citation>
    <scope>NUCLEOTIDE SEQUENCE [LARGE SCALE GENOMIC DNA]</scope>
    <source>
        <strain evidence="3">M19</strain>
    </source>
</reference>
<dbReference type="AlphaFoldDB" id="A0A0J5THE7"/>
<evidence type="ECO:0000256" key="1">
    <source>
        <dbReference type="SAM" id="SignalP"/>
    </source>
</evidence>
<dbReference type="Proteomes" id="UP000076510">
    <property type="component" value="Unassembled WGS sequence"/>
</dbReference>
<feature type="signal peptide" evidence="1">
    <location>
        <begin position="1"/>
        <end position="21"/>
    </location>
</feature>
<accession>A0A0J5THE7</accession>
<dbReference type="PIRSF" id="PIRSF012509">
    <property type="entry name" value="CamS"/>
    <property type="match status" value="1"/>
</dbReference>
<organism evidence="2 3">
    <name type="scientific">Rossellomorea marisflavi</name>
    <dbReference type="NCBI Taxonomy" id="189381"/>
    <lineage>
        <taxon>Bacteria</taxon>
        <taxon>Bacillati</taxon>
        <taxon>Bacillota</taxon>
        <taxon>Bacilli</taxon>
        <taxon>Bacillales</taxon>
        <taxon>Bacillaceae</taxon>
        <taxon>Rossellomorea</taxon>
    </lineage>
</organism>
<comment type="caution">
    <text evidence="2">The sequence shown here is derived from an EMBL/GenBank/DDBJ whole genome shotgun (WGS) entry which is preliminary data.</text>
</comment>
<dbReference type="PROSITE" id="PS51257">
    <property type="entry name" value="PROKAR_LIPOPROTEIN"/>
    <property type="match status" value="1"/>
</dbReference>
<evidence type="ECO:0000313" key="3">
    <source>
        <dbReference type="Proteomes" id="UP000076510"/>
    </source>
</evidence>
<dbReference type="Gene3D" id="3.10.570.10">
    <property type="entry name" value="sex pheromone staph- cam373 precursor domain"/>
    <property type="match status" value="1"/>
</dbReference>
<feature type="chain" id="PRO_5038522085" evidence="1">
    <location>
        <begin position="22"/>
        <end position="373"/>
    </location>
</feature>
<name>A0A0J5THE7_9BACI</name>
<dbReference type="InterPro" id="IPR011426">
    <property type="entry name" value="CamS"/>
</dbReference>